<proteinExistence type="predicted"/>
<evidence type="ECO:0008006" key="3">
    <source>
        <dbReference type="Google" id="ProtNLM"/>
    </source>
</evidence>
<dbReference type="EMBL" id="FNGS01000003">
    <property type="protein sequence ID" value="SDL84358.1"/>
    <property type="molecule type" value="Genomic_DNA"/>
</dbReference>
<name>A0A1G9NCZ5_9BACT</name>
<gene>
    <name evidence="1" type="ORF">SAMN04488090_1958</name>
</gene>
<dbReference type="OrthoDB" id="1048589at2"/>
<evidence type="ECO:0000313" key="2">
    <source>
        <dbReference type="Proteomes" id="UP000198901"/>
    </source>
</evidence>
<protein>
    <recommendedName>
        <fullName evidence="3">Core-2/I-Branching enzyme</fullName>
    </recommendedName>
</protein>
<accession>A0A1G9NCZ5</accession>
<dbReference type="AlphaFoldDB" id="A0A1G9NCZ5"/>
<dbReference type="Proteomes" id="UP000198901">
    <property type="component" value="Unassembled WGS sequence"/>
</dbReference>
<dbReference type="STRING" id="563176.SAMN04488090_1958"/>
<sequence>MSGVTLILLFNHNYEKNIEPLEKLYGDRFSSIYFIMPFYSGKKKNVISVFDDSFYFQGYMAYALDRLKDNGSEHFIIAGDDLILHPAINEHNYMEFFKVDSSTAFVPFIFELTDTTVGQPWRKIRPAWGHISKAVDLRLESPGINIWNYLPKAEDARILLARHGYQFEPILPRSVFIGELSAKRNDKSFLFTKLSQIKLAMRYFRYLAGSRRVPYPLLGGYVDLLVLPRANLESFVQYCGAFSARNLFVEMAVPTAACLAFDNVVTETDMEWKGLTYWSAKDVELFESSYSNSLSELWRRFPDNTLYIHPIKLSRWK</sequence>
<dbReference type="RefSeq" id="WP_093201026.1">
    <property type="nucleotide sequence ID" value="NZ_FNGS01000003.1"/>
</dbReference>
<evidence type="ECO:0000313" key="1">
    <source>
        <dbReference type="EMBL" id="SDL84358.1"/>
    </source>
</evidence>
<keyword evidence="2" id="KW-1185">Reference proteome</keyword>
<organism evidence="1 2">
    <name type="scientific">Siphonobacter aquaeclarae</name>
    <dbReference type="NCBI Taxonomy" id="563176"/>
    <lineage>
        <taxon>Bacteria</taxon>
        <taxon>Pseudomonadati</taxon>
        <taxon>Bacteroidota</taxon>
        <taxon>Cytophagia</taxon>
        <taxon>Cytophagales</taxon>
        <taxon>Cytophagaceae</taxon>
        <taxon>Siphonobacter</taxon>
    </lineage>
</organism>
<reference evidence="1 2" key="1">
    <citation type="submission" date="2016-10" db="EMBL/GenBank/DDBJ databases">
        <authorList>
            <person name="de Groot N.N."/>
        </authorList>
    </citation>
    <scope>NUCLEOTIDE SEQUENCE [LARGE SCALE GENOMIC DNA]</scope>
    <source>
        <strain evidence="1 2">DSM 21668</strain>
    </source>
</reference>